<dbReference type="InterPro" id="IPR003593">
    <property type="entry name" value="AAA+_ATPase"/>
</dbReference>
<name>A0A1N7F6U6_9EURY</name>
<dbReference type="GO" id="GO:0016887">
    <property type="term" value="F:ATP hydrolysis activity"/>
    <property type="evidence" value="ECO:0007669"/>
    <property type="project" value="InterPro"/>
</dbReference>
<dbReference type="InterPro" id="IPR017871">
    <property type="entry name" value="ABC_transporter-like_CS"/>
</dbReference>
<accession>A0A1N7F6U6</accession>
<dbReference type="GeneID" id="43330887"/>
<evidence type="ECO:0000259" key="5">
    <source>
        <dbReference type="PROSITE" id="PS50893"/>
    </source>
</evidence>
<dbReference type="GO" id="GO:0055085">
    <property type="term" value="P:transmembrane transport"/>
    <property type="evidence" value="ECO:0007669"/>
    <property type="project" value="UniProtKB-ARBA"/>
</dbReference>
<evidence type="ECO:0000256" key="4">
    <source>
        <dbReference type="SAM" id="MobiDB-lite"/>
    </source>
</evidence>
<dbReference type="RefSeq" id="WP_139327044.1">
    <property type="nucleotide sequence ID" value="NZ_CP019327.1"/>
</dbReference>
<evidence type="ECO:0000313" key="7">
    <source>
        <dbReference type="Proteomes" id="UP000185687"/>
    </source>
</evidence>
<evidence type="ECO:0000256" key="1">
    <source>
        <dbReference type="ARBA" id="ARBA00022448"/>
    </source>
</evidence>
<dbReference type="GO" id="GO:0015833">
    <property type="term" value="P:peptide transport"/>
    <property type="evidence" value="ECO:0007669"/>
    <property type="project" value="InterPro"/>
</dbReference>
<dbReference type="EMBL" id="FTNP01000005">
    <property type="protein sequence ID" value="SIR96053.1"/>
    <property type="molecule type" value="Genomic_DNA"/>
</dbReference>
<keyword evidence="7" id="KW-1185">Reference proteome</keyword>
<dbReference type="InterPro" id="IPR003439">
    <property type="entry name" value="ABC_transporter-like_ATP-bd"/>
</dbReference>
<dbReference type="PROSITE" id="PS00211">
    <property type="entry name" value="ABC_TRANSPORTER_1"/>
    <property type="match status" value="1"/>
</dbReference>
<dbReference type="NCBIfam" id="TIGR01727">
    <property type="entry name" value="oligo_HPY"/>
    <property type="match status" value="1"/>
</dbReference>
<dbReference type="Pfam" id="PF00005">
    <property type="entry name" value="ABC_tran"/>
    <property type="match status" value="1"/>
</dbReference>
<keyword evidence="1" id="KW-0813">Transport</keyword>
<organism evidence="6 7">
    <name type="scientific">Natronorubrum daqingense</name>
    <dbReference type="NCBI Taxonomy" id="588898"/>
    <lineage>
        <taxon>Archaea</taxon>
        <taxon>Methanobacteriati</taxon>
        <taxon>Methanobacteriota</taxon>
        <taxon>Stenosarchaea group</taxon>
        <taxon>Halobacteria</taxon>
        <taxon>Halobacteriales</taxon>
        <taxon>Natrialbaceae</taxon>
        <taxon>Natronorubrum</taxon>
    </lineage>
</organism>
<sequence>MSEVSNVTDGEREAGESTDGDERVAFGETLVDVNGLKKYFTQSSGLFSSISFEPDQFPPVSLGQQKVKAVDDVSFEIKRGETLGLVGESGCGKSTLGRSLLRLVDPTDGTIEFKGEDLADISGEELRRKRSEIQMIFQDPQSSLDPRMKMGQIVEEPMRAHDMPKSDPDVATTASVTAENVDEPVDVTVADDADLVVEADDEGVATVPVTVARDEYGVTATVPEHLEASASVESDGTISVNVSVSTSKDELRRERAKELLGKVGLDPTYYNRYPHAFSGGQRQRINLARALSVDPDFVVCDEPVSALDVSIQAQVMNTMEELQEEFGLTYLFIAHDLSVIRHISDRVAVMYLGHIVEIAEKEELFENSQHPYTKALLESIPVPDPRDEGARGVLEGEVPSPQNPPSGCRFRTRCPELIAPDEYDLPDEQWAHVRAFMRAVKRRTFEPMTAEALEAEFFGGTLPWGEAGEVVRDVIDLIATDRQGGERTPDGDDEVEENWEEATDLLLESFAERSICAQERPSYELESEYGSGTHFAACHRHR</sequence>
<dbReference type="OrthoDB" id="18209at2157"/>
<dbReference type="PROSITE" id="PS50893">
    <property type="entry name" value="ABC_TRANSPORTER_2"/>
    <property type="match status" value="1"/>
</dbReference>
<feature type="region of interest" description="Disordered" evidence="4">
    <location>
        <begin position="1"/>
        <end position="23"/>
    </location>
</feature>
<dbReference type="AlphaFoldDB" id="A0A1N7F6U6"/>
<feature type="compositionally biased region" description="Basic and acidic residues" evidence="4">
    <location>
        <begin position="9"/>
        <end position="23"/>
    </location>
</feature>
<dbReference type="CDD" id="cd03257">
    <property type="entry name" value="ABC_NikE_OppD_transporters"/>
    <property type="match status" value="1"/>
</dbReference>
<gene>
    <name evidence="6" type="ORF">SAMN05421809_3059</name>
</gene>
<proteinExistence type="predicted"/>
<keyword evidence="2" id="KW-0547">Nucleotide-binding</keyword>
<dbReference type="InterPro" id="IPR027417">
    <property type="entry name" value="P-loop_NTPase"/>
</dbReference>
<dbReference type="InterPro" id="IPR013563">
    <property type="entry name" value="Oligopep_ABC_C"/>
</dbReference>
<dbReference type="GO" id="GO:0005524">
    <property type="term" value="F:ATP binding"/>
    <property type="evidence" value="ECO:0007669"/>
    <property type="project" value="UniProtKB-KW"/>
</dbReference>
<evidence type="ECO:0000256" key="3">
    <source>
        <dbReference type="ARBA" id="ARBA00022840"/>
    </source>
</evidence>
<evidence type="ECO:0000313" key="6">
    <source>
        <dbReference type="EMBL" id="SIR96053.1"/>
    </source>
</evidence>
<reference evidence="6 7" key="1">
    <citation type="submission" date="2017-01" db="EMBL/GenBank/DDBJ databases">
        <authorList>
            <person name="Mah S.A."/>
            <person name="Swanson W.J."/>
            <person name="Moy G.W."/>
            <person name="Vacquier V.D."/>
        </authorList>
    </citation>
    <scope>NUCLEOTIDE SEQUENCE [LARGE SCALE GENOMIC DNA]</scope>
    <source>
        <strain evidence="6 7">CGMCC 1.8909</strain>
    </source>
</reference>
<dbReference type="PANTHER" id="PTHR43776">
    <property type="entry name" value="TRANSPORT ATP-BINDING PROTEIN"/>
    <property type="match status" value="1"/>
</dbReference>
<evidence type="ECO:0000256" key="2">
    <source>
        <dbReference type="ARBA" id="ARBA00022741"/>
    </source>
</evidence>
<dbReference type="SMART" id="SM00382">
    <property type="entry name" value="AAA"/>
    <property type="match status" value="1"/>
</dbReference>
<dbReference type="Proteomes" id="UP000185687">
    <property type="component" value="Unassembled WGS sequence"/>
</dbReference>
<dbReference type="InterPro" id="IPR050319">
    <property type="entry name" value="ABC_transp_ATP-bind"/>
</dbReference>
<dbReference type="SUPFAM" id="SSF52540">
    <property type="entry name" value="P-loop containing nucleoside triphosphate hydrolases"/>
    <property type="match status" value="1"/>
</dbReference>
<dbReference type="Pfam" id="PF08352">
    <property type="entry name" value="oligo_HPY"/>
    <property type="match status" value="1"/>
</dbReference>
<dbReference type="Gene3D" id="3.40.50.300">
    <property type="entry name" value="P-loop containing nucleotide triphosphate hydrolases"/>
    <property type="match status" value="1"/>
</dbReference>
<protein>
    <submittedName>
        <fullName evidence="6">Oligopeptide/dipeptide ABC transporter, ATP-binding protein, C-terminal domain-containing protein</fullName>
    </submittedName>
</protein>
<keyword evidence="3 6" id="KW-0067">ATP-binding</keyword>
<feature type="domain" description="ABC transporter" evidence="5">
    <location>
        <begin position="55"/>
        <end position="377"/>
    </location>
</feature>